<dbReference type="OrthoDB" id="686454at2759"/>
<dbReference type="PANTHER" id="PTHR34558:SF9">
    <property type="entry name" value="F3L24.15 PROTEIN"/>
    <property type="match status" value="1"/>
</dbReference>
<dbReference type="EMBL" id="QJKJ01012536">
    <property type="protein sequence ID" value="RDX68456.1"/>
    <property type="molecule type" value="Genomic_DNA"/>
</dbReference>
<keyword evidence="2" id="KW-0812">Transmembrane</keyword>
<keyword evidence="2" id="KW-1133">Transmembrane helix</keyword>
<keyword evidence="2" id="KW-0472">Membrane</keyword>
<dbReference type="PANTHER" id="PTHR34558">
    <property type="entry name" value="EXPRESSED PROTEIN"/>
    <property type="match status" value="1"/>
</dbReference>
<gene>
    <name evidence="3" type="ORF">CR513_52553</name>
</gene>
<protein>
    <submittedName>
        <fullName evidence="3">Uncharacterized protein</fullName>
    </submittedName>
</protein>
<comment type="caution">
    <text evidence="3">The sequence shown here is derived from an EMBL/GenBank/DDBJ whole genome shotgun (WGS) entry which is preliminary data.</text>
</comment>
<sequence length="234" mass="25674">MLDWFEEIHMKKLRGYIKVLSLIVNDDFEVPGQNYFAATDDTQGNAAAARFALLYPQAQHLQKSKTMAKFLFLCFVLANTLLSLTMATNQSQIIFQSISAPSSNPPAQSPSSDQRTHTSTAKPSIGRKLGKHQHNQIRSSDTTSPTPSEAPQSEKKMHSEGGIPSHQRTSIEPYDEGVLGSEGKVHLLKQQHHHSFDKSIAGAGVILGGLATTFLVSVFCYIRATGRHKLETTA</sequence>
<evidence type="ECO:0000256" key="2">
    <source>
        <dbReference type="SAM" id="Phobius"/>
    </source>
</evidence>
<feature type="non-terminal residue" evidence="3">
    <location>
        <position position="1"/>
    </location>
</feature>
<feature type="transmembrane region" description="Helical" evidence="2">
    <location>
        <begin position="70"/>
        <end position="88"/>
    </location>
</feature>
<accession>A0A371ER73</accession>
<evidence type="ECO:0000256" key="1">
    <source>
        <dbReference type="SAM" id="MobiDB-lite"/>
    </source>
</evidence>
<feature type="transmembrane region" description="Helical" evidence="2">
    <location>
        <begin position="200"/>
        <end position="222"/>
    </location>
</feature>
<proteinExistence type="predicted"/>
<feature type="region of interest" description="Disordered" evidence="1">
    <location>
        <begin position="99"/>
        <end position="170"/>
    </location>
</feature>
<organism evidence="3 4">
    <name type="scientific">Mucuna pruriens</name>
    <name type="common">Velvet bean</name>
    <name type="synonym">Dolichos pruriens</name>
    <dbReference type="NCBI Taxonomy" id="157652"/>
    <lineage>
        <taxon>Eukaryota</taxon>
        <taxon>Viridiplantae</taxon>
        <taxon>Streptophyta</taxon>
        <taxon>Embryophyta</taxon>
        <taxon>Tracheophyta</taxon>
        <taxon>Spermatophyta</taxon>
        <taxon>Magnoliopsida</taxon>
        <taxon>eudicotyledons</taxon>
        <taxon>Gunneridae</taxon>
        <taxon>Pentapetalae</taxon>
        <taxon>rosids</taxon>
        <taxon>fabids</taxon>
        <taxon>Fabales</taxon>
        <taxon>Fabaceae</taxon>
        <taxon>Papilionoideae</taxon>
        <taxon>50 kb inversion clade</taxon>
        <taxon>NPAAA clade</taxon>
        <taxon>indigoferoid/millettioid clade</taxon>
        <taxon>Phaseoleae</taxon>
        <taxon>Mucuna</taxon>
    </lineage>
</organism>
<feature type="compositionally biased region" description="Polar residues" evidence="1">
    <location>
        <begin position="136"/>
        <end position="151"/>
    </location>
</feature>
<name>A0A371ER73_MUCPR</name>
<evidence type="ECO:0000313" key="3">
    <source>
        <dbReference type="EMBL" id="RDX68456.1"/>
    </source>
</evidence>
<keyword evidence="4" id="KW-1185">Reference proteome</keyword>
<dbReference type="Proteomes" id="UP000257109">
    <property type="component" value="Unassembled WGS sequence"/>
</dbReference>
<reference evidence="3" key="1">
    <citation type="submission" date="2018-05" db="EMBL/GenBank/DDBJ databases">
        <title>Draft genome of Mucuna pruriens seed.</title>
        <authorList>
            <person name="Nnadi N.E."/>
            <person name="Vos R."/>
            <person name="Hasami M.H."/>
            <person name="Devisetty U.K."/>
            <person name="Aguiy J.C."/>
        </authorList>
    </citation>
    <scope>NUCLEOTIDE SEQUENCE [LARGE SCALE GENOMIC DNA]</scope>
    <source>
        <strain evidence="3">JCA_2017</strain>
    </source>
</reference>
<dbReference type="AlphaFoldDB" id="A0A371ER73"/>
<evidence type="ECO:0000313" key="4">
    <source>
        <dbReference type="Proteomes" id="UP000257109"/>
    </source>
</evidence>